<keyword evidence="4" id="KW-1185">Reference proteome</keyword>
<feature type="transmembrane region" description="Helical" evidence="1">
    <location>
        <begin position="49"/>
        <end position="71"/>
    </location>
</feature>
<accession>A0A415PL60</accession>
<comment type="caution">
    <text evidence="3">The sequence shown here is derived from an EMBL/GenBank/DDBJ whole genome shotgun (WGS) entry which is preliminary data.</text>
</comment>
<keyword evidence="1" id="KW-1133">Transmembrane helix</keyword>
<dbReference type="Proteomes" id="UP000284868">
    <property type="component" value="Unassembled WGS sequence"/>
</dbReference>
<evidence type="ECO:0000313" key="3">
    <source>
        <dbReference type="EMBL" id="RHM13326.1"/>
    </source>
</evidence>
<gene>
    <name evidence="3" type="ORF">DWZ83_03910</name>
    <name evidence="2" type="ORF">KHZ85_01105</name>
</gene>
<feature type="transmembrane region" description="Helical" evidence="1">
    <location>
        <begin position="83"/>
        <end position="116"/>
    </location>
</feature>
<evidence type="ECO:0000256" key="1">
    <source>
        <dbReference type="SAM" id="Phobius"/>
    </source>
</evidence>
<reference evidence="2" key="2">
    <citation type="submission" date="2021-02" db="EMBL/GenBank/DDBJ databases">
        <title>Infant gut strain persistence is associated with maternal origin, phylogeny, and functional potential including surface adhesion and iron acquisition.</title>
        <authorList>
            <person name="Lou Y.C."/>
        </authorList>
    </citation>
    <scope>NUCLEOTIDE SEQUENCE</scope>
    <source>
        <strain evidence="2">L3_108_103G1_dasL3_108_103G1_concoct_2</strain>
    </source>
</reference>
<dbReference type="EMBL" id="QRPK01000012">
    <property type="protein sequence ID" value="RHM13326.1"/>
    <property type="molecule type" value="Genomic_DNA"/>
</dbReference>
<sequence>MWKYQCKRHLLFLFGAAIFGAVIFGLLGYSEDALQQAAEMANFEEILEIPYLEYIVGAIFGAGAANGMLLLTYIVQRYHMSFWFVYLIVFFLFSPMAAIGTLVLIPTIFVCIYGWLTIPNRSEHKNLKKNKVNSVAEVERVYRLHHKYLSEYEDLAKKVWDYTMRITLSYIIGLLVVFLLILWIDNMLVLMLSVFAYGMLYLIMARKKAMAMQPIISLLYDECNPEACASVIFALAKKARKRKSFPLPQYLAQCMIFLNDPHLAADIMVTCERNRGAIQFPYYTVMGYAYYQLGDRGMVKFQLDECEKAGAGTNNQAVALLREQCLTGIKNKLDLMDKKFDSCKQYFRAILEATPFECQRVDAHYYLGLIAFVDRDLDDAKYHFNYVEGHGNTMYFKEKAKSFLATIAKHEETVEEV</sequence>
<proteinExistence type="predicted"/>
<keyword evidence="1" id="KW-0472">Membrane</keyword>
<dbReference type="AlphaFoldDB" id="A0A415PL60"/>
<protein>
    <submittedName>
        <fullName evidence="3">Uncharacterized protein</fullName>
    </submittedName>
</protein>
<dbReference type="OrthoDB" id="1769785at2"/>
<feature type="transmembrane region" description="Helical" evidence="1">
    <location>
        <begin position="170"/>
        <end position="203"/>
    </location>
</feature>
<name>A0A415PL60_9FIRM</name>
<keyword evidence="1" id="KW-0812">Transmembrane</keyword>
<dbReference type="Proteomes" id="UP000753219">
    <property type="component" value="Unassembled WGS sequence"/>
</dbReference>
<reference evidence="3 4" key="1">
    <citation type="submission" date="2018-08" db="EMBL/GenBank/DDBJ databases">
        <title>A genome reference for cultivated species of the human gut microbiota.</title>
        <authorList>
            <person name="Zou Y."/>
            <person name="Xue W."/>
            <person name="Luo G."/>
        </authorList>
    </citation>
    <scope>NUCLEOTIDE SEQUENCE [LARGE SCALE GENOMIC DNA]</scope>
    <source>
        <strain evidence="3 4">AF35-6BH</strain>
    </source>
</reference>
<organism evidence="3 4">
    <name type="scientific">Amedibacillus dolichus</name>
    <dbReference type="NCBI Taxonomy" id="31971"/>
    <lineage>
        <taxon>Bacteria</taxon>
        <taxon>Bacillati</taxon>
        <taxon>Bacillota</taxon>
        <taxon>Erysipelotrichia</taxon>
        <taxon>Erysipelotrichales</taxon>
        <taxon>Erysipelotrichaceae</taxon>
        <taxon>Amedibacillus</taxon>
    </lineage>
</organism>
<feature type="transmembrane region" description="Helical" evidence="1">
    <location>
        <begin position="9"/>
        <end position="29"/>
    </location>
</feature>
<evidence type="ECO:0000313" key="4">
    <source>
        <dbReference type="Proteomes" id="UP000284868"/>
    </source>
</evidence>
<dbReference type="RefSeq" id="WP_118365415.1">
    <property type="nucleotide sequence ID" value="NZ_CAJKGD010000001.1"/>
</dbReference>
<dbReference type="EMBL" id="JAGZMZ010000002">
    <property type="protein sequence ID" value="MBS4883352.1"/>
    <property type="molecule type" value="Genomic_DNA"/>
</dbReference>
<evidence type="ECO:0000313" key="2">
    <source>
        <dbReference type="EMBL" id="MBS4883352.1"/>
    </source>
</evidence>